<dbReference type="CDD" id="cd02440">
    <property type="entry name" value="AdoMet_MTases"/>
    <property type="match status" value="1"/>
</dbReference>
<gene>
    <name evidence="4" type="ORF">BE17_30480</name>
</gene>
<protein>
    <recommendedName>
        <fullName evidence="3">Methyltransferase small domain-containing protein</fullName>
    </recommendedName>
</protein>
<dbReference type="GO" id="GO:0032259">
    <property type="term" value="P:methylation"/>
    <property type="evidence" value="ECO:0007669"/>
    <property type="project" value="UniProtKB-KW"/>
</dbReference>
<reference evidence="4 5" key="1">
    <citation type="submission" date="2014-02" db="EMBL/GenBank/DDBJ databases">
        <title>The small core and large imbalanced accessory genome model reveals a collaborative survival strategy of Sorangium cellulosum strains in nature.</title>
        <authorList>
            <person name="Han K."/>
            <person name="Peng R."/>
            <person name="Blom J."/>
            <person name="Li Y.-Z."/>
        </authorList>
    </citation>
    <scope>NUCLEOTIDE SEQUENCE [LARGE SCALE GENOMIC DNA]</scope>
    <source>
        <strain evidence="4 5">So0011-07</strain>
    </source>
</reference>
<keyword evidence="2" id="KW-0949">S-adenosyl-L-methionine</keyword>
<dbReference type="InterPro" id="IPR029063">
    <property type="entry name" value="SAM-dependent_MTases_sf"/>
</dbReference>
<dbReference type="SUPFAM" id="SSF53335">
    <property type="entry name" value="S-adenosyl-L-methionine-dependent methyltransferases"/>
    <property type="match status" value="1"/>
</dbReference>
<comment type="caution">
    <text evidence="4">The sequence shown here is derived from an EMBL/GenBank/DDBJ whole genome shotgun (WGS) entry which is preliminary data.</text>
</comment>
<evidence type="ECO:0000259" key="3">
    <source>
        <dbReference type="Pfam" id="PF05175"/>
    </source>
</evidence>
<dbReference type="InterPro" id="IPR007848">
    <property type="entry name" value="Small_mtfrase_dom"/>
</dbReference>
<feature type="domain" description="Methyltransferase small" evidence="3">
    <location>
        <begin position="89"/>
        <end position="182"/>
    </location>
</feature>
<keyword evidence="1" id="KW-0808">Transferase</keyword>
<accession>A0A150R9U2</accession>
<dbReference type="AlphaFoldDB" id="A0A150R9U2"/>
<name>A0A150R9U2_SORCE</name>
<evidence type="ECO:0000313" key="5">
    <source>
        <dbReference type="Proteomes" id="UP000075635"/>
    </source>
</evidence>
<keyword evidence="1" id="KW-0489">Methyltransferase</keyword>
<evidence type="ECO:0000313" key="4">
    <source>
        <dbReference type="EMBL" id="KYF76726.1"/>
    </source>
</evidence>
<dbReference type="GO" id="GO:0008168">
    <property type="term" value="F:methyltransferase activity"/>
    <property type="evidence" value="ECO:0007669"/>
    <property type="project" value="UniProtKB-KW"/>
</dbReference>
<evidence type="ECO:0000256" key="2">
    <source>
        <dbReference type="ARBA" id="ARBA00022691"/>
    </source>
</evidence>
<dbReference type="Gene3D" id="3.40.50.150">
    <property type="entry name" value="Vaccinia Virus protein VP39"/>
    <property type="match status" value="1"/>
</dbReference>
<organism evidence="4 5">
    <name type="scientific">Sorangium cellulosum</name>
    <name type="common">Polyangium cellulosum</name>
    <dbReference type="NCBI Taxonomy" id="56"/>
    <lineage>
        <taxon>Bacteria</taxon>
        <taxon>Pseudomonadati</taxon>
        <taxon>Myxococcota</taxon>
        <taxon>Polyangia</taxon>
        <taxon>Polyangiales</taxon>
        <taxon>Polyangiaceae</taxon>
        <taxon>Sorangium</taxon>
    </lineage>
</organism>
<dbReference type="EMBL" id="JEMB01002982">
    <property type="protein sequence ID" value="KYF76726.1"/>
    <property type="molecule type" value="Genomic_DNA"/>
</dbReference>
<proteinExistence type="predicted"/>
<dbReference type="Proteomes" id="UP000075635">
    <property type="component" value="Unassembled WGS sequence"/>
</dbReference>
<dbReference type="Pfam" id="PF05175">
    <property type="entry name" value="MTS"/>
    <property type="match status" value="1"/>
</dbReference>
<sequence length="268" mass="29375">MDNRTPRIEDIHGLALDPREVAALAEPIRRFYLSLPPMLSAAEIEQVNRGTKVLGGDYVYRGLAFAVPHGVLVPGGTSEVIFDALHDGLVETQGASVVVMGCGAGVEPVLARQRGAREIHAMDIHEASVASSLASFERHTGPRDPERHHFLVSDLFSALPPGRRADVILFNPPANPLRSDDPDLTRVNFSGSAIMVSFFDEIASRELLAPGGRVITVLSNASNLQGITAHALRRGFEPELLRRRTWPAPYDKILTHLLSFTLRRELDR</sequence>
<evidence type="ECO:0000256" key="1">
    <source>
        <dbReference type="ARBA" id="ARBA00022603"/>
    </source>
</evidence>